<evidence type="ECO:0000256" key="7">
    <source>
        <dbReference type="ARBA" id="ARBA00023014"/>
    </source>
</evidence>
<feature type="binding site" evidence="12">
    <location>
        <position position="23"/>
    </location>
    <ligand>
        <name>[4Fe-4S] cluster</name>
        <dbReference type="ChEBI" id="CHEBI:49883"/>
    </ligand>
</feature>
<feature type="binding site" evidence="12">
    <location>
        <position position="52"/>
    </location>
    <ligand>
        <name>[4Fe-4S] cluster</name>
        <dbReference type="ChEBI" id="CHEBI:49883"/>
    </ligand>
</feature>
<feature type="binding site" evidence="12">
    <location>
        <position position="55"/>
    </location>
    <ligand>
        <name>[4Fe-4S] cluster</name>
        <dbReference type="ChEBI" id="CHEBI:49883"/>
    </ligand>
</feature>
<dbReference type="Proteomes" id="UP000708347">
    <property type="component" value="Unassembled WGS sequence"/>
</dbReference>
<keyword evidence="15" id="KW-1185">Reference proteome</keyword>
<comment type="PTM">
    <text evidence="12">Upon Fe-S cluster removal intramolecular disulfide bonds are formed.</text>
</comment>
<evidence type="ECO:0000256" key="10">
    <source>
        <dbReference type="ARBA" id="ARBA00023157"/>
    </source>
</evidence>
<accession>A0ABX2JRX4</accession>
<organism evidence="14 15">
    <name type="scientific">Mycolicibacterium sphagni</name>
    <dbReference type="NCBI Taxonomy" id="1786"/>
    <lineage>
        <taxon>Bacteria</taxon>
        <taxon>Bacillati</taxon>
        <taxon>Actinomycetota</taxon>
        <taxon>Actinomycetes</taxon>
        <taxon>Mycobacteriales</taxon>
        <taxon>Mycobacteriaceae</taxon>
        <taxon>Mycolicibacterium</taxon>
    </lineage>
</organism>
<evidence type="ECO:0000259" key="13">
    <source>
        <dbReference type="PROSITE" id="PS51674"/>
    </source>
</evidence>
<keyword evidence="11 12" id="KW-0804">Transcription</keyword>
<dbReference type="RefSeq" id="WP_174398276.1">
    <property type="nucleotide sequence ID" value="NZ_VBSB01000008.1"/>
</dbReference>
<comment type="PTM">
    <text evidence="12">The Fe-S cluster can be nitrosylated by nitric oxide (NO).</text>
</comment>
<proteinExistence type="inferred from homology"/>
<evidence type="ECO:0000313" key="15">
    <source>
        <dbReference type="Proteomes" id="UP000708347"/>
    </source>
</evidence>
<comment type="function">
    <text evidence="12">Acts as a transcriptional regulator. Probably redox-responsive. The apo- but not holo-form probably binds DNA.</text>
</comment>
<evidence type="ECO:0000256" key="5">
    <source>
        <dbReference type="ARBA" id="ARBA00022723"/>
    </source>
</evidence>
<keyword evidence="10 12" id="KW-1015">Disulfide bond</keyword>
<dbReference type="EMBL" id="VBSB01000008">
    <property type="protein sequence ID" value="NTY60458.1"/>
    <property type="molecule type" value="Genomic_DNA"/>
</dbReference>
<comment type="cofactor">
    <cofactor evidence="12">
        <name>[4Fe-4S] cluster</name>
        <dbReference type="ChEBI" id="CHEBI:49883"/>
    </cofactor>
    <text evidence="12">Binds 1 [4Fe-4S] cluster per subunit. Following nitrosylation of the [4Fe-4S] cluster binds 1 [4Fe-8(NO)] cluster per subunit.</text>
</comment>
<dbReference type="InterPro" id="IPR003482">
    <property type="entry name" value="Whib"/>
</dbReference>
<feature type="binding site" evidence="12">
    <location>
        <position position="61"/>
    </location>
    <ligand>
        <name>[4Fe-4S] cluster</name>
        <dbReference type="ChEBI" id="CHEBI:49883"/>
    </ligand>
</feature>
<dbReference type="PANTHER" id="PTHR38839:SF5">
    <property type="entry name" value="TRANSCRIPTIONAL REGULATOR WHID"/>
    <property type="match status" value="1"/>
</dbReference>
<evidence type="ECO:0000256" key="3">
    <source>
        <dbReference type="ARBA" id="ARBA00022485"/>
    </source>
</evidence>
<comment type="subcellular location">
    <subcellularLocation>
        <location evidence="1 12">Cytoplasm</location>
    </subcellularLocation>
</comment>
<keyword evidence="3 12" id="KW-0004">4Fe-4S</keyword>
<name>A0ABX2JRX4_9MYCO</name>
<feature type="domain" description="4Fe-4S Wbl-type" evidence="13">
    <location>
        <begin position="22"/>
        <end position="85"/>
    </location>
</feature>
<dbReference type="HAMAP" id="MF_01479">
    <property type="entry name" value="WhiB"/>
    <property type="match status" value="1"/>
</dbReference>
<keyword evidence="6 12" id="KW-0408">Iron</keyword>
<evidence type="ECO:0000256" key="4">
    <source>
        <dbReference type="ARBA" id="ARBA00022490"/>
    </source>
</evidence>
<dbReference type="PANTHER" id="PTHR38839">
    <property type="entry name" value="TRANSCRIPTIONAL REGULATOR WHID-RELATED"/>
    <property type="match status" value="1"/>
</dbReference>
<reference evidence="14 15" key="1">
    <citation type="submission" date="2019-05" db="EMBL/GenBank/DDBJ databases">
        <title>Mycolicibacterium sphagni ENV482 genome assembly.</title>
        <authorList>
            <person name="Chen W."/>
            <person name="Faulkner N.W."/>
            <person name="Hyman M.R."/>
        </authorList>
    </citation>
    <scope>NUCLEOTIDE SEQUENCE [LARGE SCALE GENOMIC DNA]</scope>
    <source>
        <strain evidence="14 15">ENV482</strain>
    </source>
</reference>
<keyword evidence="7 12" id="KW-0411">Iron-sulfur</keyword>
<dbReference type="InterPro" id="IPR034768">
    <property type="entry name" value="4FE4S_WBL"/>
</dbReference>
<dbReference type="PROSITE" id="PS51674">
    <property type="entry name" value="4FE4S_WBL"/>
    <property type="match status" value="1"/>
</dbReference>
<keyword evidence="5 12" id="KW-0479">Metal-binding</keyword>
<evidence type="ECO:0000256" key="2">
    <source>
        <dbReference type="ARBA" id="ARBA00006597"/>
    </source>
</evidence>
<evidence type="ECO:0000256" key="9">
    <source>
        <dbReference type="ARBA" id="ARBA00023125"/>
    </source>
</evidence>
<evidence type="ECO:0000256" key="8">
    <source>
        <dbReference type="ARBA" id="ARBA00023015"/>
    </source>
</evidence>
<protein>
    <recommendedName>
        <fullName evidence="12">Transcriptional regulator WhiB</fullName>
    </recommendedName>
</protein>
<evidence type="ECO:0000256" key="11">
    <source>
        <dbReference type="ARBA" id="ARBA00023163"/>
    </source>
</evidence>
<evidence type="ECO:0000256" key="1">
    <source>
        <dbReference type="ARBA" id="ARBA00004496"/>
    </source>
</evidence>
<evidence type="ECO:0000313" key="14">
    <source>
        <dbReference type="EMBL" id="NTY60458.1"/>
    </source>
</evidence>
<comment type="similarity">
    <text evidence="2 12">Belongs to the WhiB family.</text>
</comment>
<keyword evidence="4 12" id="KW-0963">Cytoplasm</keyword>
<gene>
    <name evidence="12" type="primary">whiB</name>
    <name evidence="14" type="ORF">FEG63_12970</name>
</gene>
<evidence type="ECO:0000256" key="6">
    <source>
        <dbReference type="ARBA" id="ARBA00023004"/>
    </source>
</evidence>
<keyword evidence="8 12" id="KW-0805">Transcription regulation</keyword>
<sequence length="98" mass="11370">MFQPRYLPPPRLEEWDWQDEGKCRGLPANYFFLEGLRGENLRSLEERAKLICRTCPVMQRCREHAIRTPEAYGIWGATTPRERAGHSLAATHAPVQHP</sequence>
<keyword evidence="9 12" id="KW-0238">DNA-binding</keyword>
<comment type="caution">
    <text evidence="14">The sequence shown here is derived from an EMBL/GenBank/DDBJ whole genome shotgun (WGS) entry which is preliminary data.</text>
</comment>
<dbReference type="Pfam" id="PF02467">
    <property type="entry name" value="Whib"/>
    <property type="match status" value="1"/>
</dbReference>
<evidence type="ECO:0000256" key="12">
    <source>
        <dbReference type="HAMAP-Rule" id="MF_01479"/>
    </source>
</evidence>